<dbReference type="AlphaFoldDB" id="A0A9P6D4J7"/>
<accession>A0A9P6D4J7</accession>
<dbReference type="GO" id="GO:0005524">
    <property type="term" value="F:ATP binding"/>
    <property type="evidence" value="ECO:0007669"/>
    <property type="project" value="UniProtKB-KW"/>
</dbReference>
<evidence type="ECO:0000256" key="2">
    <source>
        <dbReference type="ARBA" id="ARBA00022527"/>
    </source>
</evidence>
<dbReference type="SUPFAM" id="SSF56112">
    <property type="entry name" value="Protein kinase-like (PK-like)"/>
    <property type="match status" value="1"/>
</dbReference>
<dbReference type="EMBL" id="MU155157">
    <property type="protein sequence ID" value="KAF9483175.1"/>
    <property type="molecule type" value="Genomic_DNA"/>
</dbReference>
<dbReference type="EC" id="2.7.11.1" evidence="1"/>
<dbReference type="InterPro" id="IPR000719">
    <property type="entry name" value="Prot_kinase_dom"/>
</dbReference>
<comment type="caution">
    <text evidence="10">The sequence shown here is derived from an EMBL/GenBank/DDBJ whole genome shotgun (WGS) entry which is preliminary data.</text>
</comment>
<feature type="domain" description="Protein kinase" evidence="9">
    <location>
        <begin position="112"/>
        <end position="397"/>
    </location>
</feature>
<dbReference type="Pfam" id="PF00069">
    <property type="entry name" value="Pkinase"/>
    <property type="match status" value="1"/>
</dbReference>
<evidence type="ECO:0000256" key="1">
    <source>
        <dbReference type="ARBA" id="ARBA00012513"/>
    </source>
</evidence>
<evidence type="ECO:0000259" key="9">
    <source>
        <dbReference type="PROSITE" id="PS50011"/>
    </source>
</evidence>
<evidence type="ECO:0000256" key="4">
    <source>
        <dbReference type="ARBA" id="ARBA00022741"/>
    </source>
</evidence>
<dbReference type="PANTHER" id="PTHR43671:SF98">
    <property type="entry name" value="SERINE_THREONINE-PROTEIN KINASE NEK11"/>
    <property type="match status" value="1"/>
</dbReference>
<comment type="catalytic activity">
    <reaction evidence="7">
        <text>L-threonyl-[protein] + ATP = O-phospho-L-threonyl-[protein] + ADP + H(+)</text>
        <dbReference type="Rhea" id="RHEA:46608"/>
        <dbReference type="Rhea" id="RHEA-COMP:11060"/>
        <dbReference type="Rhea" id="RHEA-COMP:11605"/>
        <dbReference type="ChEBI" id="CHEBI:15378"/>
        <dbReference type="ChEBI" id="CHEBI:30013"/>
        <dbReference type="ChEBI" id="CHEBI:30616"/>
        <dbReference type="ChEBI" id="CHEBI:61977"/>
        <dbReference type="ChEBI" id="CHEBI:456216"/>
        <dbReference type="EC" id="2.7.11.1"/>
    </reaction>
</comment>
<dbReference type="InterPro" id="IPR050660">
    <property type="entry name" value="NEK_Ser/Thr_kinase"/>
</dbReference>
<keyword evidence="3" id="KW-0808">Transferase</keyword>
<evidence type="ECO:0000313" key="11">
    <source>
        <dbReference type="Proteomes" id="UP000807469"/>
    </source>
</evidence>
<reference evidence="10" key="1">
    <citation type="submission" date="2020-11" db="EMBL/GenBank/DDBJ databases">
        <authorList>
            <consortium name="DOE Joint Genome Institute"/>
            <person name="Ahrendt S."/>
            <person name="Riley R."/>
            <person name="Andreopoulos W."/>
            <person name="Labutti K."/>
            <person name="Pangilinan J."/>
            <person name="Ruiz-Duenas F.J."/>
            <person name="Barrasa J.M."/>
            <person name="Sanchez-Garcia M."/>
            <person name="Camarero S."/>
            <person name="Miyauchi S."/>
            <person name="Serrano A."/>
            <person name="Linde D."/>
            <person name="Babiker R."/>
            <person name="Drula E."/>
            <person name="Ayuso-Fernandez I."/>
            <person name="Pacheco R."/>
            <person name="Padilla G."/>
            <person name="Ferreira P."/>
            <person name="Barriuso J."/>
            <person name="Kellner H."/>
            <person name="Castanera R."/>
            <person name="Alfaro M."/>
            <person name="Ramirez L."/>
            <person name="Pisabarro A.G."/>
            <person name="Kuo A."/>
            <person name="Tritt A."/>
            <person name="Lipzen A."/>
            <person name="He G."/>
            <person name="Yan M."/>
            <person name="Ng V."/>
            <person name="Cullen D."/>
            <person name="Martin F."/>
            <person name="Rosso M.-N."/>
            <person name="Henrissat B."/>
            <person name="Hibbett D."/>
            <person name="Martinez A.T."/>
            <person name="Grigoriev I.V."/>
        </authorList>
    </citation>
    <scope>NUCLEOTIDE SEQUENCE</scope>
    <source>
        <strain evidence="10">CIRM-BRFM 674</strain>
    </source>
</reference>
<proteinExistence type="predicted"/>
<evidence type="ECO:0000256" key="3">
    <source>
        <dbReference type="ARBA" id="ARBA00022679"/>
    </source>
</evidence>
<keyword evidence="11" id="KW-1185">Reference proteome</keyword>
<keyword evidence="2" id="KW-0723">Serine/threonine-protein kinase</keyword>
<evidence type="ECO:0000256" key="8">
    <source>
        <dbReference type="ARBA" id="ARBA00048679"/>
    </source>
</evidence>
<keyword evidence="6" id="KW-0067">ATP-binding</keyword>
<dbReference type="SMART" id="SM00220">
    <property type="entry name" value="S_TKc"/>
    <property type="match status" value="1"/>
</dbReference>
<organism evidence="10 11">
    <name type="scientific">Pholiota conissans</name>
    <dbReference type="NCBI Taxonomy" id="109636"/>
    <lineage>
        <taxon>Eukaryota</taxon>
        <taxon>Fungi</taxon>
        <taxon>Dikarya</taxon>
        <taxon>Basidiomycota</taxon>
        <taxon>Agaricomycotina</taxon>
        <taxon>Agaricomycetes</taxon>
        <taxon>Agaricomycetidae</taxon>
        <taxon>Agaricales</taxon>
        <taxon>Agaricineae</taxon>
        <taxon>Strophariaceae</taxon>
        <taxon>Pholiota</taxon>
    </lineage>
</organism>
<dbReference type="PANTHER" id="PTHR43671">
    <property type="entry name" value="SERINE/THREONINE-PROTEIN KINASE NEK"/>
    <property type="match status" value="1"/>
</dbReference>
<evidence type="ECO:0000256" key="6">
    <source>
        <dbReference type="ARBA" id="ARBA00022840"/>
    </source>
</evidence>
<dbReference type="GO" id="GO:0004674">
    <property type="term" value="F:protein serine/threonine kinase activity"/>
    <property type="evidence" value="ECO:0007669"/>
    <property type="project" value="UniProtKB-KW"/>
</dbReference>
<dbReference type="Gene3D" id="1.10.510.10">
    <property type="entry name" value="Transferase(Phosphotransferase) domain 1"/>
    <property type="match status" value="1"/>
</dbReference>
<dbReference type="CDD" id="cd00180">
    <property type="entry name" value="PKc"/>
    <property type="match status" value="1"/>
</dbReference>
<dbReference type="OrthoDB" id="3257280at2759"/>
<evidence type="ECO:0000313" key="10">
    <source>
        <dbReference type="EMBL" id="KAF9483175.1"/>
    </source>
</evidence>
<name>A0A9P6D4J7_9AGAR</name>
<protein>
    <recommendedName>
        <fullName evidence="1">non-specific serine/threonine protein kinase</fullName>
        <ecNumber evidence="1">2.7.11.1</ecNumber>
    </recommendedName>
</protein>
<gene>
    <name evidence="10" type="ORF">BDN70DRAFT_963301</name>
</gene>
<sequence length="400" mass="45014">MLTDISILIDRNSFESPEPQCRVRFDVVGLESHPRLKNWERARILYEADPQVYDSGNMLLVVYRRNEAEPDAIENQVLDYVPPPDEFKQNATLRALHKVFPDPSTFYPTLTRIVLETVNGKFTASVTEAVDEIIDYLPIPHHLSHIRTVPIVELRKVCDIALDVDRVTLQGESFAFKRTESNIEGPLTELTILDKLRDSPHIINIEAIVVNKDNKIRGFLMSYVYAGTLSDILARARQGVSEDRNELVLDWSIKLTWARQITQGVYDLHSISSYNGDLKPNNILIGPDGQAILIDFLPMGISKDFAAPELLEEWNDENSDAILESLFSGPADMYSLGLILYALAIENVSGVRTPVWSDGQGSAPNWYRDLVESCLVLDPFERPSAVDVLLILNHSDSGII</sequence>
<dbReference type="PROSITE" id="PS50011">
    <property type="entry name" value="PROTEIN_KINASE_DOM"/>
    <property type="match status" value="1"/>
</dbReference>
<evidence type="ECO:0000256" key="5">
    <source>
        <dbReference type="ARBA" id="ARBA00022777"/>
    </source>
</evidence>
<keyword evidence="4" id="KW-0547">Nucleotide-binding</keyword>
<dbReference type="Proteomes" id="UP000807469">
    <property type="component" value="Unassembled WGS sequence"/>
</dbReference>
<dbReference type="InterPro" id="IPR011009">
    <property type="entry name" value="Kinase-like_dom_sf"/>
</dbReference>
<keyword evidence="5 10" id="KW-0418">Kinase</keyword>
<evidence type="ECO:0000256" key="7">
    <source>
        <dbReference type="ARBA" id="ARBA00047899"/>
    </source>
</evidence>
<comment type="catalytic activity">
    <reaction evidence="8">
        <text>L-seryl-[protein] + ATP = O-phospho-L-seryl-[protein] + ADP + H(+)</text>
        <dbReference type="Rhea" id="RHEA:17989"/>
        <dbReference type="Rhea" id="RHEA-COMP:9863"/>
        <dbReference type="Rhea" id="RHEA-COMP:11604"/>
        <dbReference type="ChEBI" id="CHEBI:15378"/>
        <dbReference type="ChEBI" id="CHEBI:29999"/>
        <dbReference type="ChEBI" id="CHEBI:30616"/>
        <dbReference type="ChEBI" id="CHEBI:83421"/>
        <dbReference type="ChEBI" id="CHEBI:456216"/>
        <dbReference type="EC" id="2.7.11.1"/>
    </reaction>
</comment>